<dbReference type="EMBL" id="MCFF01000050">
    <property type="protein sequence ID" value="ORZ05492.1"/>
    <property type="molecule type" value="Genomic_DNA"/>
</dbReference>
<dbReference type="InParanoid" id="A0A1Y2GAB7"/>
<keyword evidence="2" id="KW-1185">Reference proteome</keyword>
<evidence type="ECO:0000313" key="2">
    <source>
        <dbReference type="Proteomes" id="UP000193648"/>
    </source>
</evidence>
<dbReference type="RefSeq" id="XP_021877066.1">
    <property type="nucleotide sequence ID" value="XM_022025584.1"/>
</dbReference>
<comment type="caution">
    <text evidence="1">The sequence shown here is derived from an EMBL/GenBank/DDBJ whole genome shotgun (WGS) entry which is preliminary data.</text>
</comment>
<reference evidence="1 2" key="1">
    <citation type="submission" date="2016-07" db="EMBL/GenBank/DDBJ databases">
        <title>Pervasive Adenine N6-methylation of Active Genes in Fungi.</title>
        <authorList>
            <consortium name="DOE Joint Genome Institute"/>
            <person name="Mondo S.J."/>
            <person name="Dannebaum R.O."/>
            <person name="Kuo R.C."/>
            <person name="Labutti K."/>
            <person name="Haridas S."/>
            <person name="Kuo A."/>
            <person name="Salamov A."/>
            <person name="Ahrendt S.R."/>
            <person name="Lipzen A."/>
            <person name="Sullivan W."/>
            <person name="Andreopoulos W.B."/>
            <person name="Clum A."/>
            <person name="Lindquist E."/>
            <person name="Daum C."/>
            <person name="Ramamoorthy G.K."/>
            <person name="Gryganskyi A."/>
            <person name="Culley D."/>
            <person name="Magnuson J.K."/>
            <person name="James T.Y."/>
            <person name="O'Malley M.A."/>
            <person name="Stajich J.E."/>
            <person name="Spatafora J.W."/>
            <person name="Visel A."/>
            <person name="Grigoriev I.V."/>
        </authorList>
    </citation>
    <scope>NUCLEOTIDE SEQUENCE [LARGE SCALE GENOMIC DNA]</scope>
    <source>
        <strain evidence="1 2">NRRL 3116</strain>
    </source>
</reference>
<protein>
    <recommendedName>
        <fullName evidence="3">F-box domain-containing protein</fullName>
    </recommendedName>
</protein>
<dbReference type="Gene3D" id="3.80.10.10">
    <property type="entry name" value="Ribonuclease Inhibitor"/>
    <property type="match status" value="1"/>
</dbReference>
<dbReference type="SUPFAM" id="SSF52047">
    <property type="entry name" value="RNI-like"/>
    <property type="match status" value="1"/>
</dbReference>
<evidence type="ECO:0000313" key="1">
    <source>
        <dbReference type="EMBL" id="ORZ05492.1"/>
    </source>
</evidence>
<dbReference type="AlphaFoldDB" id="A0A1Y2GAB7"/>
<proteinExistence type="predicted"/>
<dbReference type="OrthoDB" id="2437965at2759"/>
<dbReference type="GeneID" id="33567428"/>
<name>A0A1Y2GAB7_9FUNG</name>
<dbReference type="Proteomes" id="UP000193648">
    <property type="component" value="Unassembled WGS sequence"/>
</dbReference>
<dbReference type="InterPro" id="IPR032675">
    <property type="entry name" value="LRR_dom_sf"/>
</dbReference>
<evidence type="ECO:0008006" key="3">
    <source>
        <dbReference type="Google" id="ProtNLM"/>
    </source>
</evidence>
<gene>
    <name evidence="1" type="ORF">BCR41DRAFT_361683</name>
</gene>
<organism evidence="1 2">
    <name type="scientific">Lobosporangium transversale</name>
    <dbReference type="NCBI Taxonomy" id="64571"/>
    <lineage>
        <taxon>Eukaryota</taxon>
        <taxon>Fungi</taxon>
        <taxon>Fungi incertae sedis</taxon>
        <taxon>Mucoromycota</taxon>
        <taxon>Mortierellomycotina</taxon>
        <taxon>Mortierellomycetes</taxon>
        <taxon>Mortierellales</taxon>
        <taxon>Mortierellaceae</taxon>
        <taxon>Lobosporangium</taxon>
    </lineage>
</organism>
<sequence>MSLEIGQIKMSKVSKFINTRLDMLSLIACTQVSKAWSEEFTPHVWRTVDLVAQLRFKDLDSRTISKNGRHIRVIKNIYKRSELNLLEDSCVSNLEHITICIKPEDGYCQQARRLLSQNSHSLTRLEILRHVQGDPKEFALAEAMTPLSEPYTSRLTEIYMRDLSMPRASFSSFLATCPLLEEVNIRRCSFLPGDSDKPLFRHQRVKSLISPIEQIFSPAGQNSSCPSSPSPPPLIVHFPNITFLDTWSDTTSTLDNPTSSDIKIKLMEHCPHLTEFSLSDTLESLVKDLLINTVSQLSLFWLYYQFLSPSMILAVLRHKSTLKRLQTYDPSTVGWSPDADRVIPVYDALQERWIIQLLLSKCSNLTIVDLPEHELDMSIVHLFPWACKGLKELRIRIIGLDTKELIMAVIKLWARGYNEKQRTLYATTRKHILSDLSSIDYQIETTDAQKLSIVNKVTTHLLQFNDLTKVWLGYKVWSVKWTNDPPKQTE</sequence>
<accession>A0A1Y2GAB7</accession>